<feature type="coiled-coil region" evidence="2">
    <location>
        <begin position="1133"/>
        <end position="1167"/>
    </location>
</feature>
<keyword evidence="2" id="KW-0175">Coiled coil</keyword>
<reference evidence="4" key="1">
    <citation type="submission" date="2021-06" db="EMBL/GenBank/DDBJ databases">
        <title>Parelaphostrongylus tenuis whole genome reference sequence.</title>
        <authorList>
            <person name="Garwood T.J."/>
            <person name="Larsen P.A."/>
            <person name="Fountain-Jones N.M."/>
            <person name="Garbe J.R."/>
            <person name="Macchietto M.G."/>
            <person name="Kania S.A."/>
            <person name="Gerhold R.W."/>
            <person name="Richards J.E."/>
            <person name="Wolf T.M."/>
        </authorList>
    </citation>
    <scope>NUCLEOTIDE SEQUENCE</scope>
    <source>
        <strain evidence="4">MNPRO001-30</strain>
        <tissue evidence="4">Meninges</tissue>
    </source>
</reference>
<dbReference type="SMART" id="SM00150">
    <property type="entry name" value="SPEC"/>
    <property type="match status" value="11"/>
</dbReference>
<feature type="compositionally biased region" description="Low complexity" evidence="3">
    <location>
        <begin position="866"/>
        <end position="878"/>
    </location>
</feature>
<evidence type="ECO:0000256" key="3">
    <source>
        <dbReference type="SAM" id="MobiDB-lite"/>
    </source>
</evidence>
<dbReference type="InterPro" id="IPR018159">
    <property type="entry name" value="Spectrin/alpha-actinin"/>
</dbReference>
<dbReference type="PANTHER" id="PTHR11915">
    <property type="entry name" value="SPECTRIN/FILAMIN RELATED CYTOSKELETAL PROTEIN"/>
    <property type="match status" value="1"/>
</dbReference>
<sequence length="1304" mass="146807">MKLLKANFKTIGAKVDEFVSDCKLLIRTCGPESDTSELDTIINRVCNMWLSTSSAVADQEREVDLAVQQLGRYEDAYTSLLNWIEETEELVENQRPPSADAKTAKAQLHSFDVLMKHVEDKDCSVKGFSALISKFVAILTAEEEVKALKQRDEEINKRYNDLVVAVHDRQQRLIKAVDLAEGFAKGIVPLDSWLNQAEKRLSALGKIPTDVERMEKKLEEQGDLEDEVSERAEDINRTLAIVPILSALVGVEDANNLEAQANHLTCRYESISQRVRLTKDLLNDVVVTVKDLFADISNLEVWLPDMEKKMKEISEIAIAPDDLNEQSNIVADLVMAITKRDEQIAAVMEVGRQLCKRAGGEEALVLQHRIDQIRRRCENITTAADEKLAMLAKAIPLSERFHDGFDAVMEWIEAIEEDLIQIDTTDLDTQVQLLFSMEEGVSRWRPEVDDLVAVSSQLQALSSPDQAEELFQSTVEMMRRVNQIAEKVARRAERLDVTGKQSRAVFDELNFLVEWLGDARDRVIASAAPSVDPEFIHTQLRSQQIMNDDVTANKGRLRELTIEVKKFCRDLVDETGQSGSNIAEQCDHAKDLIDEVTTLCMDRTEILERALALSQHLTVEFDRLSNFLDQVDDELRAAPELTTATPPHQIQEQRAHNSELSAALMSYLPVVEQFRSDVDELKDICVHEDGIKLGELADELVAKYEDMRKAVGARGRALDSIVDATSGLGERVDNFTQTLQEVFDRLHQNTTFSSDLALLKSQIADNNAIKEGLRYKKAAYTALKESASELLSSVPTDDLSNSCISKKLTQLSDLWSSLEKELDDRVDLLGSVLVKVNHFWNELDGLQRAIDDLRMRLESVEPAAGQPQQLQQQQQEMQAVASDSSSIENKLTGLREAAAALSGIIHPEEQIVINAQVDAIHEGWESIAKLLASKNRDLLVATEEAVSFQTDLTQLLDWLGSAEARLAMFPTMETLKVDEVPLVLTKLHILKDEMDKKAIIKEQLSYTAMQIANGAPFHHGAAVRQPINKLNLRWSQLYAALSDRESKIERMLLQMGRLSEATNQLVSWMRKTAETLREMSVNTPILRELEIRRYQLNIVSNDIHAHESSVAALNAASQRLIRDDQNTADSRKMDEMNKEWKELNRTLQELADQLDHAKVEAEKVGQKAEQWVLWLDDVESQLTTTRLVGGLPETAQIQLDDFLVLKAEIAQNIPALDAYIDGTLNDLNDGDCNTSSWPGRNHAFIRKRWERVKELCADREKKLQLALEEAIALDVSMRDTAEWLTAAEKTIGRTRSYQSSSRCS</sequence>
<keyword evidence="5" id="KW-1185">Reference proteome</keyword>
<dbReference type="Proteomes" id="UP001196413">
    <property type="component" value="Unassembled WGS sequence"/>
</dbReference>
<organism evidence="4 5">
    <name type="scientific">Parelaphostrongylus tenuis</name>
    <name type="common">Meningeal worm</name>
    <dbReference type="NCBI Taxonomy" id="148309"/>
    <lineage>
        <taxon>Eukaryota</taxon>
        <taxon>Metazoa</taxon>
        <taxon>Ecdysozoa</taxon>
        <taxon>Nematoda</taxon>
        <taxon>Chromadorea</taxon>
        <taxon>Rhabditida</taxon>
        <taxon>Rhabditina</taxon>
        <taxon>Rhabditomorpha</taxon>
        <taxon>Strongyloidea</taxon>
        <taxon>Metastrongylidae</taxon>
        <taxon>Parelaphostrongylus</taxon>
    </lineage>
</organism>
<name>A0AAD5MQK6_PARTN</name>
<accession>A0AAD5MQK6</accession>
<feature type="region of interest" description="Disordered" evidence="3">
    <location>
        <begin position="861"/>
        <end position="882"/>
    </location>
</feature>
<protein>
    <submittedName>
        <fullName evidence="4">Uncharacterized protein</fullName>
    </submittedName>
</protein>
<keyword evidence="1" id="KW-0677">Repeat</keyword>
<dbReference type="CDD" id="cd00176">
    <property type="entry name" value="SPEC"/>
    <property type="match status" value="5"/>
</dbReference>
<feature type="coiled-coil region" evidence="2">
    <location>
        <begin position="211"/>
        <end position="274"/>
    </location>
</feature>
<proteinExistence type="predicted"/>
<gene>
    <name evidence="4" type="ORF">KIN20_022655</name>
</gene>
<evidence type="ECO:0000313" key="4">
    <source>
        <dbReference type="EMBL" id="KAJ1362930.1"/>
    </source>
</evidence>
<dbReference type="EMBL" id="JAHQIW010004567">
    <property type="protein sequence ID" value="KAJ1362930.1"/>
    <property type="molecule type" value="Genomic_DNA"/>
</dbReference>
<dbReference type="Gene3D" id="1.20.58.60">
    <property type="match status" value="7"/>
</dbReference>
<comment type="caution">
    <text evidence="4">The sequence shown here is derived from an EMBL/GenBank/DDBJ whole genome shotgun (WGS) entry which is preliminary data.</text>
</comment>
<dbReference type="InterPro" id="IPR002017">
    <property type="entry name" value="Spectrin_repeat"/>
</dbReference>
<evidence type="ECO:0000256" key="2">
    <source>
        <dbReference type="SAM" id="Coils"/>
    </source>
</evidence>
<dbReference type="SUPFAM" id="SSF46966">
    <property type="entry name" value="Spectrin repeat"/>
    <property type="match status" value="8"/>
</dbReference>
<evidence type="ECO:0000313" key="5">
    <source>
        <dbReference type="Proteomes" id="UP001196413"/>
    </source>
</evidence>
<dbReference type="Pfam" id="PF00435">
    <property type="entry name" value="Spectrin"/>
    <property type="match status" value="2"/>
</dbReference>
<evidence type="ECO:0000256" key="1">
    <source>
        <dbReference type="ARBA" id="ARBA00022737"/>
    </source>
</evidence>